<reference evidence="2 3" key="1">
    <citation type="submission" date="2019-02" db="EMBL/GenBank/DDBJ databases">
        <title>Deep-cultivation of Planctomycetes and their phenomic and genomic characterization uncovers novel biology.</title>
        <authorList>
            <person name="Wiegand S."/>
            <person name="Jogler M."/>
            <person name="Boedeker C."/>
            <person name="Pinto D."/>
            <person name="Vollmers J."/>
            <person name="Rivas-Marin E."/>
            <person name="Kohn T."/>
            <person name="Peeters S.H."/>
            <person name="Heuer A."/>
            <person name="Rast P."/>
            <person name="Oberbeckmann S."/>
            <person name="Bunk B."/>
            <person name="Jeske O."/>
            <person name="Meyerdierks A."/>
            <person name="Storesund J.E."/>
            <person name="Kallscheuer N."/>
            <person name="Luecker S."/>
            <person name="Lage O.M."/>
            <person name="Pohl T."/>
            <person name="Merkel B.J."/>
            <person name="Hornburger P."/>
            <person name="Mueller R.-W."/>
            <person name="Bruemmer F."/>
            <person name="Labrenz M."/>
            <person name="Spormann A.M."/>
            <person name="Op den Camp H."/>
            <person name="Overmann J."/>
            <person name="Amann R."/>
            <person name="Jetten M.S.M."/>
            <person name="Mascher T."/>
            <person name="Medema M.H."/>
            <person name="Devos D.P."/>
            <person name="Kaster A.-K."/>
            <person name="Ovreas L."/>
            <person name="Rohde M."/>
            <person name="Galperin M.Y."/>
            <person name="Jogler C."/>
        </authorList>
    </citation>
    <scope>NUCLEOTIDE SEQUENCE [LARGE SCALE GENOMIC DNA]</scope>
    <source>
        <strain evidence="2 3">K22_7</strain>
    </source>
</reference>
<evidence type="ECO:0000313" key="2">
    <source>
        <dbReference type="EMBL" id="QDT05016.1"/>
    </source>
</evidence>
<accession>A0A517ND32</accession>
<dbReference type="InterPro" id="IPR012373">
    <property type="entry name" value="Ferrdict_sens_TM"/>
</dbReference>
<keyword evidence="3" id="KW-1185">Reference proteome</keyword>
<dbReference type="EMBL" id="CP036525">
    <property type="protein sequence ID" value="QDT05016.1"/>
    <property type="molecule type" value="Genomic_DNA"/>
</dbReference>
<dbReference type="GO" id="GO:0016989">
    <property type="term" value="F:sigma factor antagonist activity"/>
    <property type="evidence" value="ECO:0007669"/>
    <property type="project" value="TreeGrafter"/>
</dbReference>
<dbReference type="AlphaFoldDB" id="A0A517ND32"/>
<protein>
    <submittedName>
        <fullName evidence="2">Uncharacterized protein</fullName>
    </submittedName>
</protein>
<organism evidence="2 3">
    <name type="scientific">Rubripirellula lacrimiformis</name>
    <dbReference type="NCBI Taxonomy" id="1930273"/>
    <lineage>
        <taxon>Bacteria</taxon>
        <taxon>Pseudomonadati</taxon>
        <taxon>Planctomycetota</taxon>
        <taxon>Planctomycetia</taxon>
        <taxon>Pirellulales</taxon>
        <taxon>Pirellulaceae</taxon>
        <taxon>Rubripirellula</taxon>
    </lineage>
</organism>
<feature type="region of interest" description="Disordered" evidence="1">
    <location>
        <begin position="136"/>
        <end position="158"/>
    </location>
</feature>
<evidence type="ECO:0000256" key="1">
    <source>
        <dbReference type="SAM" id="MobiDB-lite"/>
    </source>
</evidence>
<gene>
    <name evidence="2" type="ORF">K227x_34140</name>
</gene>
<dbReference type="Proteomes" id="UP000318538">
    <property type="component" value="Chromosome"/>
</dbReference>
<dbReference type="PANTHER" id="PTHR30273">
    <property type="entry name" value="PERIPLASMIC SIGNAL SENSOR AND SIGMA FACTOR ACTIVATOR FECR-RELATED"/>
    <property type="match status" value="1"/>
</dbReference>
<evidence type="ECO:0000313" key="3">
    <source>
        <dbReference type="Proteomes" id="UP000318538"/>
    </source>
</evidence>
<name>A0A517ND32_9BACT</name>
<dbReference type="KEGG" id="rlc:K227x_34140"/>
<dbReference type="RefSeq" id="WP_145170901.1">
    <property type="nucleotide sequence ID" value="NZ_CP036525.1"/>
</dbReference>
<proteinExistence type="predicted"/>
<dbReference type="PANTHER" id="PTHR30273:SF2">
    <property type="entry name" value="PROTEIN FECR"/>
    <property type="match status" value="1"/>
</dbReference>
<sequence length="326" mass="36637">MSVDYQKLIHGYLDDSLSAEQQGRLNQWIKSDPGHARQFASYMMLHDRMRSELVASESDAAYVMLPDESRSTGWGRRSFALASTACVLLLAVSLLWQTVDAPSASAAMIQLNRIIEATDLPMDRTFLITVLESALSPKHQDPNSPERRRPPKPSLDGAVLDVRGSNQFVLSRKTAQGDVFVTGRNASTSWAVRPDGPVRFSDDLTRFTRDLPGHEDGLPIHHLHDGLESLRTGYHLELMPKEAATRGSEGDRTMIAIKKRGFRGADRVEIRYDESTGRISEMRFHQMAYGPHQITLTMTAIEDRVLPDDHFDHSSHHEPQRAVEIE</sequence>
<dbReference type="OrthoDB" id="245850at2"/>
<feature type="compositionally biased region" description="Basic and acidic residues" evidence="1">
    <location>
        <begin position="138"/>
        <end position="148"/>
    </location>
</feature>